<feature type="compositionally biased region" description="Basic residues" evidence="1">
    <location>
        <begin position="69"/>
        <end position="81"/>
    </location>
</feature>
<dbReference type="Proteomes" id="UP000001449">
    <property type="component" value="Chromosome 2"/>
</dbReference>
<evidence type="ECO:0008006" key="4">
    <source>
        <dbReference type="Google" id="ProtNLM"/>
    </source>
</evidence>
<sequence length="800" mass="87573">MALRGDDEIDSILAMMGGGNGGDSASNITSYASRSPADRASSASASTAINPSPPKTTNYTSKRDDVKRKDKPKKKKSKNKRSVNDTSGVDQASISGSTPSLFAGTRLTQNPFNWPCTDDGQRWLHLGCGLAHDCKSYTASSNTDSNINEQLYGFSVCQSCGKSSATHKLCLSSPIKDGARSTNDDDVSGRDSVHPYSVQSIASIIVANRNVRCLIGEYHSSSNTGNLSPPVGSTLSSAELISKRLDVFVGRVLAGVKGLLNEVSSARIGQQQKKSSSKSHSRPSDVLSIPTSDVELLRDKSSALIKAAMDYKNAMNSKSINVCDTAVSLIDARLVVMASSDDVYYRCYYAAITSNNATGGAKMMAMIPHPATYFTCPGLTWDSSNIGQRALRFFVDSDDSIIGDTATSLLLDTWGLRSRLSTDNLAGKDDRCSNPLLILWQSRLLETIRHIWTTRYSSVVSRRALLNTTNRKGRLDIKNNNAQEIQLKLNDTTAISDAVSLWRDSVRDYPANYYAYAAPTDEALEAIRSILELSGGGAVEAGAGTGYWAALINRSLGKSKFSVIPYDIAPPSYLSESSAVSNEYHGRIPTFTNVQQANTFEMALSDSERQSMTKTLILCYPPPGSDMGANALSMHLSNGGDTLIHIGEWQGLTGNAAFESLLSKHFICADCNVKYLSMWGSDATYLTIWKRRRDANDATKHPASYSPAFGYCSSQPCSHLAKRRCRFARCLQYCSIGCFEKHATARRSFLALHMVHVSSDDEDEMKYENDFHFMDLGRIKVVEDDLVEQTKRNRKKRRHR</sequence>
<evidence type="ECO:0000256" key="1">
    <source>
        <dbReference type="SAM" id="MobiDB-lite"/>
    </source>
</evidence>
<name>B8BTG3_THAPS</name>
<accession>B8BTG3</accession>
<gene>
    <name evidence="2" type="ORF">THAPSDRAFT_2128</name>
</gene>
<feature type="region of interest" description="Disordered" evidence="1">
    <location>
        <begin position="267"/>
        <end position="287"/>
    </location>
</feature>
<reference evidence="2 3" key="1">
    <citation type="journal article" date="2004" name="Science">
        <title>The genome of the diatom Thalassiosira pseudonana: ecology, evolution, and metabolism.</title>
        <authorList>
            <person name="Armbrust E.V."/>
            <person name="Berges J.A."/>
            <person name="Bowler C."/>
            <person name="Green B.R."/>
            <person name="Martinez D."/>
            <person name="Putnam N.H."/>
            <person name="Zhou S."/>
            <person name="Allen A.E."/>
            <person name="Apt K.E."/>
            <person name="Bechner M."/>
            <person name="Brzezinski M.A."/>
            <person name="Chaal B.K."/>
            <person name="Chiovitti A."/>
            <person name="Davis A.K."/>
            <person name="Demarest M.S."/>
            <person name="Detter J.C."/>
            <person name="Glavina T."/>
            <person name="Goodstein D."/>
            <person name="Hadi M.Z."/>
            <person name="Hellsten U."/>
            <person name="Hildebrand M."/>
            <person name="Jenkins B.D."/>
            <person name="Jurka J."/>
            <person name="Kapitonov V.V."/>
            <person name="Kroger N."/>
            <person name="Lau W.W."/>
            <person name="Lane T.W."/>
            <person name="Larimer F.W."/>
            <person name="Lippmeier J.C."/>
            <person name="Lucas S."/>
            <person name="Medina M."/>
            <person name="Montsant A."/>
            <person name="Obornik M."/>
            <person name="Parker M.S."/>
            <person name="Palenik B."/>
            <person name="Pazour G.J."/>
            <person name="Richardson P.M."/>
            <person name="Rynearson T.A."/>
            <person name="Saito M.A."/>
            <person name="Schwartz D.C."/>
            <person name="Thamatrakoln K."/>
            <person name="Valentin K."/>
            <person name="Vardi A."/>
            <person name="Wilkerson F.P."/>
            <person name="Rokhsar D.S."/>
        </authorList>
    </citation>
    <scope>NUCLEOTIDE SEQUENCE [LARGE SCALE GENOMIC DNA]</scope>
    <source>
        <strain evidence="2 3">CCMP1335</strain>
    </source>
</reference>
<dbReference type="GeneID" id="7452183"/>
<evidence type="ECO:0000313" key="3">
    <source>
        <dbReference type="Proteomes" id="UP000001449"/>
    </source>
</evidence>
<dbReference type="KEGG" id="tps:THAPSDRAFT_2128"/>
<organism evidence="2 3">
    <name type="scientific">Thalassiosira pseudonana</name>
    <name type="common">Marine diatom</name>
    <name type="synonym">Cyclotella nana</name>
    <dbReference type="NCBI Taxonomy" id="35128"/>
    <lineage>
        <taxon>Eukaryota</taxon>
        <taxon>Sar</taxon>
        <taxon>Stramenopiles</taxon>
        <taxon>Ochrophyta</taxon>
        <taxon>Bacillariophyta</taxon>
        <taxon>Coscinodiscophyceae</taxon>
        <taxon>Thalassiosirophycidae</taxon>
        <taxon>Thalassiosirales</taxon>
        <taxon>Thalassiosiraceae</taxon>
        <taxon>Thalassiosira</taxon>
    </lineage>
</organism>
<evidence type="ECO:0000313" key="2">
    <source>
        <dbReference type="EMBL" id="EED95089.1"/>
    </source>
</evidence>
<protein>
    <recommendedName>
        <fullName evidence="4">MYND-type domain-containing protein</fullName>
    </recommendedName>
</protein>
<dbReference type="HOGENOM" id="CLU_351809_0_0_1"/>
<dbReference type="OMA" id="IHIGEWQ"/>
<feature type="compositionally biased region" description="Low complexity" evidence="1">
    <location>
        <begin position="30"/>
        <end position="50"/>
    </location>
</feature>
<feature type="region of interest" description="Disordered" evidence="1">
    <location>
        <begin position="1"/>
        <end position="102"/>
    </location>
</feature>
<dbReference type="RefSeq" id="XP_002287646.1">
    <property type="nucleotide sequence ID" value="XM_002287610.1"/>
</dbReference>
<feature type="compositionally biased region" description="Polar residues" evidence="1">
    <location>
        <begin position="86"/>
        <end position="102"/>
    </location>
</feature>
<dbReference type="EMBL" id="CM000639">
    <property type="protein sequence ID" value="EED95089.1"/>
    <property type="molecule type" value="Genomic_DNA"/>
</dbReference>
<reference evidence="2 3" key="2">
    <citation type="journal article" date="2008" name="Nature">
        <title>The Phaeodactylum genome reveals the evolutionary history of diatom genomes.</title>
        <authorList>
            <person name="Bowler C."/>
            <person name="Allen A.E."/>
            <person name="Badger J.H."/>
            <person name="Grimwood J."/>
            <person name="Jabbari K."/>
            <person name="Kuo A."/>
            <person name="Maheswari U."/>
            <person name="Martens C."/>
            <person name="Maumus F."/>
            <person name="Otillar R.P."/>
            <person name="Rayko E."/>
            <person name="Salamov A."/>
            <person name="Vandepoele K."/>
            <person name="Beszteri B."/>
            <person name="Gruber A."/>
            <person name="Heijde M."/>
            <person name="Katinka M."/>
            <person name="Mock T."/>
            <person name="Valentin K."/>
            <person name="Verret F."/>
            <person name="Berges J.A."/>
            <person name="Brownlee C."/>
            <person name="Cadoret J.P."/>
            <person name="Chiovitti A."/>
            <person name="Choi C.J."/>
            <person name="Coesel S."/>
            <person name="De Martino A."/>
            <person name="Detter J.C."/>
            <person name="Durkin C."/>
            <person name="Falciatore A."/>
            <person name="Fournet J."/>
            <person name="Haruta M."/>
            <person name="Huysman M.J."/>
            <person name="Jenkins B.D."/>
            <person name="Jiroutova K."/>
            <person name="Jorgensen R.E."/>
            <person name="Joubert Y."/>
            <person name="Kaplan A."/>
            <person name="Kroger N."/>
            <person name="Kroth P.G."/>
            <person name="La Roche J."/>
            <person name="Lindquist E."/>
            <person name="Lommer M."/>
            <person name="Martin-Jezequel V."/>
            <person name="Lopez P.J."/>
            <person name="Lucas S."/>
            <person name="Mangogna M."/>
            <person name="McGinnis K."/>
            <person name="Medlin L.K."/>
            <person name="Montsant A."/>
            <person name="Oudot-Le Secq M.P."/>
            <person name="Napoli C."/>
            <person name="Obornik M."/>
            <person name="Parker M.S."/>
            <person name="Petit J.L."/>
            <person name="Porcel B.M."/>
            <person name="Poulsen N."/>
            <person name="Robison M."/>
            <person name="Rychlewski L."/>
            <person name="Rynearson T.A."/>
            <person name="Schmutz J."/>
            <person name="Shapiro H."/>
            <person name="Siaut M."/>
            <person name="Stanley M."/>
            <person name="Sussman M.R."/>
            <person name="Taylor A.R."/>
            <person name="Vardi A."/>
            <person name="von Dassow P."/>
            <person name="Vyverman W."/>
            <person name="Willis A."/>
            <person name="Wyrwicz L.S."/>
            <person name="Rokhsar D.S."/>
            <person name="Weissenbach J."/>
            <person name="Armbrust E.V."/>
            <person name="Green B.R."/>
            <person name="Van de Peer Y."/>
            <person name="Grigoriev I.V."/>
        </authorList>
    </citation>
    <scope>NUCLEOTIDE SEQUENCE [LARGE SCALE GENOMIC DNA]</scope>
    <source>
        <strain evidence="2 3">CCMP1335</strain>
    </source>
</reference>
<proteinExistence type="predicted"/>
<dbReference type="eggNOG" id="ENOG502RQ99">
    <property type="taxonomic scope" value="Eukaryota"/>
</dbReference>
<dbReference type="InParanoid" id="B8BTG3"/>
<dbReference type="PANTHER" id="PTHR39290:SF6">
    <property type="entry name" value="S-ADENOSYL-L-METHIONINE-DEPENDENT METHYLTRANSFERASES SUPERFAMILY PROTEIN"/>
    <property type="match status" value="1"/>
</dbReference>
<dbReference type="AlphaFoldDB" id="B8BTG3"/>
<dbReference type="PaxDb" id="35128-Thaps2128"/>
<dbReference type="PANTHER" id="PTHR39290">
    <property type="entry name" value="C3H1-TYPE DOMAIN-CONTAINING PROTEIN-RELATED"/>
    <property type="match status" value="1"/>
</dbReference>
<keyword evidence="3" id="KW-1185">Reference proteome</keyword>